<evidence type="ECO:0000256" key="4">
    <source>
        <dbReference type="ARBA" id="ARBA00022692"/>
    </source>
</evidence>
<comment type="subcellular location">
    <subcellularLocation>
        <location evidence="1">Membrane</location>
        <topology evidence="1">Single-pass type IV membrane protein</topology>
    </subcellularLocation>
</comment>
<dbReference type="GO" id="GO:0005886">
    <property type="term" value="C:plasma membrane"/>
    <property type="evidence" value="ECO:0000318"/>
    <property type="project" value="GO_Central"/>
</dbReference>
<feature type="coiled-coil region" evidence="8">
    <location>
        <begin position="161"/>
        <end position="192"/>
    </location>
</feature>
<dbReference type="Gene3D" id="1.20.5.110">
    <property type="match status" value="1"/>
</dbReference>
<protein>
    <submittedName>
        <fullName evidence="11">t-SNARE family protein</fullName>
    </submittedName>
</protein>
<dbReference type="PROSITE" id="PS00914">
    <property type="entry name" value="SYNTAXIN"/>
    <property type="match status" value="1"/>
</dbReference>
<proteinExistence type="inferred from homology"/>
<dbReference type="InterPro" id="IPR006012">
    <property type="entry name" value="Syntaxin/epimorphin_CS"/>
</dbReference>
<reference evidence="11 12" key="1">
    <citation type="journal article" date="2005" name="Nature">
        <title>The genome of the social amoeba Dictyostelium discoideum.</title>
        <authorList>
            <consortium name="The Dictyostelium discoideum Sequencing Consortium"/>
            <person name="Eichinger L."/>
            <person name="Pachebat J.A."/>
            <person name="Glockner G."/>
            <person name="Rajandream M.A."/>
            <person name="Sucgang R."/>
            <person name="Berriman M."/>
            <person name="Song J."/>
            <person name="Olsen R."/>
            <person name="Szafranski K."/>
            <person name="Xu Q."/>
            <person name="Tunggal B."/>
            <person name="Kummerfeld S."/>
            <person name="Madera M."/>
            <person name="Konfortov B.A."/>
            <person name="Rivero F."/>
            <person name="Bankier A.T."/>
            <person name="Lehmann R."/>
            <person name="Hamlin N."/>
            <person name="Davies R."/>
            <person name="Gaudet P."/>
            <person name="Fey P."/>
            <person name="Pilcher K."/>
            <person name="Chen G."/>
            <person name="Saunders D."/>
            <person name="Sodergren E."/>
            <person name="Davis P."/>
            <person name="Kerhornou A."/>
            <person name="Nie X."/>
            <person name="Hall N."/>
            <person name="Anjard C."/>
            <person name="Hemphill L."/>
            <person name="Bason N."/>
            <person name="Farbrother P."/>
            <person name="Desany B."/>
            <person name="Just E."/>
            <person name="Morio T."/>
            <person name="Rost R."/>
            <person name="Churcher C."/>
            <person name="Cooper J."/>
            <person name="Haydock S."/>
            <person name="van Driessche N."/>
            <person name="Cronin A."/>
            <person name="Goodhead I."/>
            <person name="Muzny D."/>
            <person name="Mourier T."/>
            <person name="Pain A."/>
            <person name="Lu M."/>
            <person name="Harper D."/>
            <person name="Lindsay R."/>
            <person name="Hauser H."/>
            <person name="James K."/>
            <person name="Quiles M."/>
            <person name="Madan Babu M."/>
            <person name="Saito T."/>
            <person name="Buchrieser C."/>
            <person name="Wardroper A."/>
            <person name="Felder M."/>
            <person name="Thangavelu M."/>
            <person name="Johnson D."/>
            <person name="Knights A."/>
            <person name="Loulseged H."/>
            <person name="Mungall K."/>
            <person name="Oliver K."/>
            <person name="Price C."/>
            <person name="Quail M.A."/>
            <person name="Urushihara H."/>
            <person name="Hernandez J."/>
            <person name="Rabbinowitsch E."/>
            <person name="Steffen D."/>
            <person name="Sanders M."/>
            <person name="Ma J."/>
            <person name="Kohara Y."/>
            <person name="Sharp S."/>
            <person name="Simmonds M."/>
            <person name="Spiegler S."/>
            <person name="Tivey A."/>
            <person name="Sugano S."/>
            <person name="White B."/>
            <person name="Walker D."/>
            <person name="Woodward J."/>
            <person name="Winckler T."/>
            <person name="Tanaka Y."/>
            <person name="Shaulsky G."/>
            <person name="Schleicher M."/>
            <person name="Weinstock G."/>
            <person name="Rosenthal A."/>
            <person name="Cox E.C."/>
            <person name="Chisholm R.L."/>
            <person name="Gibbs R."/>
            <person name="Loomis W.F."/>
            <person name="Platzer M."/>
            <person name="Kay R.R."/>
            <person name="Williams J."/>
            <person name="Dear P.H."/>
            <person name="Noegel A.A."/>
            <person name="Barrell B."/>
            <person name="Kuspa A."/>
        </authorList>
    </citation>
    <scope>NUCLEOTIDE SEQUENCE [LARGE SCALE GENOMIC DNA]</scope>
    <source>
        <strain evidence="11 12">AX4</strain>
    </source>
</reference>
<dbReference type="InterPro" id="IPR000727">
    <property type="entry name" value="T_SNARE_dom"/>
</dbReference>
<dbReference type="PANTHER" id="PTHR19957:SF307">
    <property type="entry name" value="PROTEIN SSO1-RELATED"/>
    <property type="match status" value="1"/>
</dbReference>
<keyword evidence="8" id="KW-0175">Coiled coil</keyword>
<dbReference type="PhylomeDB" id="Q55DR2"/>
<dbReference type="GO" id="GO:0012505">
    <property type="term" value="C:endomembrane system"/>
    <property type="evidence" value="ECO:0000318"/>
    <property type="project" value="GO_Central"/>
</dbReference>
<dbReference type="FunFam" id="1.20.58.70:FF:000011">
    <property type="entry name" value="Syntaxin 4"/>
    <property type="match status" value="1"/>
</dbReference>
<dbReference type="HOGENOM" id="CLU_042423_2_2_1"/>
<dbReference type="GO" id="GO:0006971">
    <property type="term" value="P:hypotonic response"/>
    <property type="evidence" value="ECO:0007007"/>
    <property type="project" value="dictyBase"/>
</dbReference>
<dbReference type="SMART" id="SM00397">
    <property type="entry name" value="t_SNARE"/>
    <property type="match status" value="1"/>
</dbReference>
<dbReference type="InterPro" id="IPR006011">
    <property type="entry name" value="Syntaxin_N"/>
</dbReference>
<dbReference type="AlphaFoldDB" id="Q55DR2"/>
<evidence type="ECO:0000256" key="8">
    <source>
        <dbReference type="SAM" id="Coils"/>
    </source>
</evidence>
<evidence type="ECO:0000313" key="11">
    <source>
        <dbReference type="EMBL" id="EAL72628.1"/>
    </source>
</evidence>
<dbReference type="Pfam" id="PF05739">
    <property type="entry name" value="SNARE"/>
    <property type="match status" value="1"/>
</dbReference>
<comment type="caution">
    <text evidence="11">The sequence shown here is derived from an EMBL/GenBank/DDBJ whole genome shotgun (WGS) entry which is preliminary data.</text>
</comment>
<dbReference type="PROSITE" id="PS50192">
    <property type="entry name" value="T_SNARE"/>
    <property type="match status" value="1"/>
</dbReference>
<keyword evidence="5 9" id="KW-1133">Transmembrane helix</keyword>
<dbReference type="CDD" id="cd15848">
    <property type="entry name" value="SNARE_syntaxin1-like"/>
    <property type="match status" value="1"/>
</dbReference>
<dbReference type="GO" id="GO:0005484">
    <property type="term" value="F:SNAP receptor activity"/>
    <property type="evidence" value="ECO:0000318"/>
    <property type="project" value="GO_Central"/>
</dbReference>
<dbReference type="FunFam" id="1.20.5.110:FF:000008">
    <property type="entry name" value="Syntaxin 132"/>
    <property type="match status" value="1"/>
</dbReference>
<sequence>MEDRLQELRIAGGLKPLVDKKNGKKGSMVEISLETPSSSKIYDYNENKNGDIELEINDHPDPVEEFMPEFYQEVGLIKSLMTSVKKNIRAIEDKYILSLNSISIESQNQKYEDDIQLILEVTNSSLSELKNKLDTMKISNEKYSYSKSSTPTEVRIRNSMLNTLTQKFIEMMREYQEIQNNYKNKYKEKIERQYKIVKPEATSQEINDAIQSGDSKKIFEETILHTHLHTHALNALDYIQERHNDIIKLEQSIKELHQLFLDMAVLVHNQGELLNVIEDNINSAVSDTREGTQNLQEANKLHKKSRKKMYILLIIVSIVLVIILVPILSTQINK</sequence>
<dbReference type="GO" id="GO:0006886">
    <property type="term" value="P:intracellular protein transport"/>
    <property type="evidence" value="ECO:0000318"/>
    <property type="project" value="GO_Central"/>
</dbReference>
<evidence type="ECO:0000256" key="2">
    <source>
        <dbReference type="ARBA" id="ARBA00009063"/>
    </source>
</evidence>
<dbReference type="GO" id="GO:0031201">
    <property type="term" value="C:SNARE complex"/>
    <property type="evidence" value="ECO:0000318"/>
    <property type="project" value="GO_Central"/>
</dbReference>
<evidence type="ECO:0000256" key="3">
    <source>
        <dbReference type="ARBA" id="ARBA00022448"/>
    </source>
</evidence>
<dbReference type="GO" id="GO:0006887">
    <property type="term" value="P:exocytosis"/>
    <property type="evidence" value="ECO:0000318"/>
    <property type="project" value="GO_Central"/>
</dbReference>
<keyword evidence="3" id="KW-0813">Transport</keyword>
<dbReference type="KEGG" id="ddi:DDB_G0270556"/>
<keyword evidence="6 9" id="KW-0472">Membrane</keyword>
<evidence type="ECO:0000259" key="10">
    <source>
        <dbReference type="PROSITE" id="PS50192"/>
    </source>
</evidence>
<dbReference type="Proteomes" id="UP000002195">
    <property type="component" value="Unassembled WGS sequence"/>
</dbReference>
<dbReference type="Gene3D" id="1.20.58.70">
    <property type="match status" value="1"/>
</dbReference>
<evidence type="ECO:0000256" key="1">
    <source>
        <dbReference type="ARBA" id="ARBA00004211"/>
    </source>
</evidence>
<feature type="domain" description="T-SNARE coiled-coil homology" evidence="10">
    <location>
        <begin position="236"/>
        <end position="298"/>
    </location>
</feature>
<name>Q55DR2_DICDI</name>
<evidence type="ECO:0000256" key="6">
    <source>
        <dbReference type="ARBA" id="ARBA00023136"/>
    </source>
</evidence>
<dbReference type="InterPro" id="IPR010989">
    <property type="entry name" value="SNARE"/>
</dbReference>
<dbReference type="Reactome" id="R-DDI-449836">
    <property type="pathway name" value="Other interleukin signaling"/>
</dbReference>
<dbReference type="PANTHER" id="PTHR19957">
    <property type="entry name" value="SYNTAXIN"/>
    <property type="match status" value="1"/>
</dbReference>
<organism evidence="11 12">
    <name type="scientific">Dictyostelium discoideum</name>
    <name type="common">Social amoeba</name>
    <dbReference type="NCBI Taxonomy" id="44689"/>
    <lineage>
        <taxon>Eukaryota</taxon>
        <taxon>Amoebozoa</taxon>
        <taxon>Evosea</taxon>
        <taxon>Eumycetozoa</taxon>
        <taxon>Dictyostelia</taxon>
        <taxon>Dictyosteliales</taxon>
        <taxon>Dictyosteliaceae</taxon>
        <taxon>Dictyostelium</taxon>
    </lineage>
</organism>
<dbReference type="Reactome" id="R-DDI-114516">
    <property type="pathway name" value="Disinhibition of SNARE formation"/>
</dbReference>
<dbReference type="RefSeq" id="XP_646069.1">
    <property type="nucleotide sequence ID" value="XM_640977.1"/>
</dbReference>
<dbReference type="Reactome" id="R-DDI-199992">
    <property type="pathway name" value="trans-Golgi Network Vesicle Budding"/>
</dbReference>
<evidence type="ECO:0000256" key="9">
    <source>
        <dbReference type="SAM" id="Phobius"/>
    </source>
</evidence>
<dbReference type="SMART" id="SM00503">
    <property type="entry name" value="SynN"/>
    <property type="match status" value="1"/>
</dbReference>
<dbReference type="GeneID" id="8617017"/>
<dbReference type="Pfam" id="PF00804">
    <property type="entry name" value="Syntaxin"/>
    <property type="match status" value="1"/>
</dbReference>
<dbReference type="dictyBase" id="DDB_G0270556">
    <property type="gene designation" value="syn1B"/>
</dbReference>
<dbReference type="GO" id="GO:0006906">
    <property type="term" value="P:vesicle fusion"/>
    <property type="evidence" value="ECO:0000318"/>
    <property type="project" value="GO_Central"/>
</dbReference>
<feature type="transmembrane region" description="Helical" evidence="9">
    <location>
        <begin position="309"/>
        <end position="328"/>
    </location>
</feature>
<dbReference type="InParanoid" id="Q55DR2"/>
<evidence type="ECO:0000256" key="5">
    <source>
        <dbReference type="ARBA" id="ARBA00022989"/>
    </source>
</evidence>
<dbReference type="GO" id="GO:0048278">
    <property type="term" value="P:vesicle docking"/>
    <property type="evidence" value="ECO:0000318"/>
    <property type="project" value="GO_Central"/>
</dbReference>
<accession>Q55DR2</accession>
<dbReference type="FunCoup" id="Q55DR2">
    <property type="interactions" value="194"/>
</dbReference>
<dbReference type="eggNOG" id="KOG0810">
    <property type="taxonomic scope" value="Eukaryota"/>
</dbReference>
<dbReference type="GO" id="GO:1902351">
    <property type="term" value="P:response to imidacloprid"/>
    <property type="evidence" value="ECO:0000270"/>
    <property type="project" value="dictyBase"/>
</dbReference>
<dbReference type="EMBL" id="AAFI02000005">
    <property type="protein sequence ID" value="EAL72628.1"/>
    <property type="molecule type" value="Genomic_DNA"/>
</dbReference>
<evidence type="ECO:0000256" key="7">
    <source>
        <dbReference type="RuleBase" id="RU003858"/>
    </source>
</evidence>
<dbReference type="OMA" id="CFAVIGG"/>
<dbReference type="PaxDb" id="44689-DDB0233590"/>
<gene>
    <name evidence="11" type="primary">syn1B</name>
    <name evidence="11" type="ORF">DDB_G0270556</name>
</gene>
<dbReference type="SUPFAM" id="SSF47661">
    <property type="entry name" value="t-snare proteins"/>
    <property type="match status" value="1"/>
</dbReference>
<keyword evidence="4 9" id="KW-0812">Transmembrane</keyword>
<dbReference type="STRING" id="44689.Q55DR2"/>
<dbReference type="GO" id="GO:0000149">
    <property type="term" value="F:SNARE binding"/>
    <property type="evidence" value="ECO:0000318"/>
    <property type="project" value="GO_Central"/>
</dbReference>
<comment type="similarity">
    <text evidence="2 7">Belongs to the syntaxin family.</text>
</comment>
<dbReference type="SMR" id="Q55DR2"/>
<evidence type="ECO:0000313" key="12">
    <source>
        <dbReference type="Proteomes" id="UP000002195"/>
    </source>
</evidence>
<dbReference type="VEuPathDB" id="AmoebaDB:DDB_G0270556"/>
<dbReference type="InterPro" id="IPR045242">
    <property type="entry name" value="Syntaxin"/>
</dbReference>
<keyword evidence="12" id="KW-1185">Reference proteome</keyword>